<sequence length="166" mass="18501">MAACTQQSPEWLAYSECLSNCTCGVTNLNYMDYCRERFVRNVTRHDLCLCLTTRCMVRCFREAGCGELGGCAALELQMPCNLGCARNGSEPSKRWAWPTNEWPCISSLETSNFDSVEKMDDVDSALIATIGVACFVVIIIMFICFCTCRYVRTGRSAMEADMSGRA</sequence>
<feature type="transmembrane region" description="Helical" evidence="1">
    <location>
        <begin position="125"/>
        <end position="148"/>
    </location>
</feature>
<evidence type="ECO:0000313" key="2">
    <source>
        <dbReference type="EMBL" id="CAK9025500.1"/>
    </source>
</evidence>
<keyword evidence="1" id="KW-1133">Transmembrane helix</keyword>
<gene>
    <name evidence="2" type="ORF">SCF082_LOCUS17111</name>
    <name evidence="3" type="ORF">SCF082_LOCUS17120</name>
</gene>
<accession>A0ABP0KHR7</accession>
<evidence type="ECO:0000313" key="4">
    <source>
        <dbReference type="Proteomes" id="UP001642464"/>
    </source>
</evidence>
<name>A0ABP0KHR7_9DINO</name>
<keyword evidence="1" id="KW-0812">Transmembrane</keyword>
<protein>
    <submittedName>
        <fullName evidence="3">Uncharacterized protein</fullName>
    </submittedName>
</protein>
<comment type="caution">
    <text evidence="3">The sequence shown here is derived from an EMBL/GenBank/DDBJ whole genome shotgun (WGS) entry which is preliminary data.</text>
</comment>
<dbReference type="EMBL" id="CAXAMM010011203">
    <property type="protein sequence ID" value="CAK9025500.1"/>
    <property type="molecule type" value="Genomic_DNA"/>
</dbReference>
<evidence type="ECO:0000256" key="1">
    <source>
        <dbReference type="SAM" id="Phobius"/>
    </source>
</evidence>
<dbReference type="Proteomes" id="UP001642464">
    <property type="component" value="Unassembled WGS sequence"/>
</dbReference>
<organism evidence="3 4">
    <name type="scientific">Durusdinium trenchii</name>
    <dbReference type="NCBI Taxonomy" id="1381693"/>
    <lineage>
        <taxon>Eukaryota</taxon>
        <taxon>Sar</taxon>
        <taxon>Alveolata</taxon>
        <taxon>Dinophyceae</taxon>
        <taxon>Suessiales</taxon>
        <taxon>Symbiodiniaceae</taxon>
        <taxon>Durusdinium</taxon>
    </lineage>
</organism>
<keyword evidence="4" id="KW-1185">Reference proteome</keyword>
<reference evidence="3 4" key="1">
    <citation type="submission" date="2024-02" db="EMBL/GenBank/DDBJ databases">
        <authorList>
            <person name="Chen Y."/>
            <person name="Shah S."/>
            <person name="Dougan E. K."/>
            <person name="Thang M."/>
            <person name="Chan C."/>
        </authorList>
    </citation>
    <scope>NUCLEOTIDE SEQUENCE [LARGE SCALE GENOMIC DNA]</scope>
</reference>
<evidence type="ECO:0000313" key="3">
    <source>
        <dbReference type="EMBL" id="CAK9025524.1"/>
    </source>
</evidence>
<proteinExistence type="predicted"/>
<dbReference type="EMBL" id="CAXAMM010011214">
    <property type="protein sequence ID" value="CAK9025524.1"/>
    <property type="molecule type" value="Genomic_DNA"/>
</dbReference>
<keyword evidence="1" id="KW-0472">Membrane</keyword>